<dbReference type="GO" id="GO:0034194">
    <property type="term" value="P:D-galactonate catabolic process"/>
    <property type="evidence" value="ECO:0007669"/>
    <property type="project" value="InterPro"/>
</dbReference>
<proteinExistence type="predicted"/>
<dbReference type="STRING" id="928856.SAMN04488049_103285"/>
<reference evidence="1 2" key="1">
    <citation type="submission" date="2015-09" db="EMBL/GenBank/DDBJ databases">
        <authorList>
            <consortium name="Swine Surveillance"/>
        </authorList>
    </citation>
    <scope>NUCLEOTIDE SEQUENCE [LARGE SCALE GENOMIC DNA]</scope>
    <source>
        <strain evidence="1 2">CECT 7557</strain>
    </source>
</reference>
<name>A0A0P1G1P8_9RHOB</name>
<dbReference type="RefSeq" id="WP_058288630.1">
    <property type="nucleotide sequence ID" value="NZ_CYSD01000012.1"/>
</dbReference>
<accession>A0A0P1G1P8</accession>
<dbReference type="Pfam" id="PF05035">
    <property type="entry name" value="DGOK"/>
    <property type="match status" value="1"/>
</dbReference>
<dbReference type="OrthoDB" id="256574at2"/>
<dbReference type="EMBL" id="CYSD01000012">
    <property type="protein sequence ID" value="CUH75660.1"/>
    <property type="molecule type" value="Genomic_DNA"/>
</dbReference>
<dbReference type="InterPro" id="IPR007729">
    <property type="entry name" value="DGOK"/>
</dbReference>
<dbReference type="AlphaFoldDB" id="A0A0P1G1P8"/>
<gene>
    <name evidence="1" type="ORF">TRM7557_00498</name>
</gene>
<dbReference type="Proteomes" id="UP000052022">
    <property type="component" value="Unassembled WGS sequence"/>
</dbReference>
<evidence type="ECO:0000313" key="1">
    <source>
        <dbReference type="EMBL" id="CUH75660.1"/>
    </source>
</evidence>
<evidence type="ECO:0000313" key="2">
    <source>
        <dbReference type="Proteomes" id="UP000052022"/>
    </source>
</evidence>
<protein>
    <submittedName>
        <fullName evidence="1">2-keto-3-deoxy-galactonokinase</fullName>
    </submittedName>
</protein>
<sequence length="268" mass="28035">MASTASAPRTWIALDADHSPWRAWVMGGGEPTSHLVSDMSEAARLAPGAEVLVSGLPGTPGATVPEKPARLKPLRGSQQGLLATPTLTQKAPAGVLAAATLRIDAFLSLNPDWDGVLCLPGASTHWVQISAEEVVSFQSFATVQLVQGFLGATSAAAPDPASLRAQSEDVMSRPERLAARLSEAQTGLQLGHLTAEIAAGQIWGACLGAELAAARPYWLGQNLAVIAPAALEAPYCAAIEHQGLPVTRADEARLTRLGFERAWARKDD</sequence>
<organism evidence="1 2">
    <name type="scientific">Tritonibacter multivorans</name>
    <dbReference type="NCBI Taxonomy" id="928856"/>
    <lineage>
        <taxon>Bacteria</taxon>
        <taxon>Pseudomonadati</taxon>
        <taxon>Pseudomonadota</taxon>
        <taxon>Alphaproteobacteria</taxon>
        <taxon>Rhodobacterales</taxon>
        <taxon>Paracoccaceae</taxon>
        <taxon>Tritonibacter</taxon>
    </lineage>
</organism>
<dbReference type="GO" id="GO:0008671">
    <property type="term" value="F:2-dehydro-3-deoxygalactonokinase activity"/>
    <property type="evidence" value="ECO:0007669"/>
    <property type="project" value="InterPro"/>
</dbReference>
<keyword evidence="1" id="KW-0418">Kinase</keyword>
<keyword evidence="2" id="KW-1185">Reference proteome</keyword>
<dbReference type="Gene3D" id="3.30.420.310">
    <property type="entry name" value="2-keto-3-deoxy-galactonokinase, C-terminal domain"/>
    <property type="match status" value="1"/>
</dbReference>
<keyword evidence="1" id="KW-0808">Transferase</keyword>
<dbReference type="InterPro" id="IPR042257">
    <property type="entry name" value="DGOK_C"/>
</dbReference>